<evidence type="ECO:0000256" key="5">
    <source>
        <dbReference type="ARBA" id="ARBA00022833"/>
    </source>
</evidence>
<dbReference type="InterPro" id="IPR013087">
    <property type="entry name" value="Znf_C2H2_type"/>
</dbReference>
<dbReference type="InterPro" id="IPR036236">
    <property type="entry name" value="Znf_C2H2_sf"/>
</dbReference>
<dbReference type="GO" id="GO:0008270">
    <property type="term" value="F:zinc ion binding"/>
    <property type="evidence" value="ECO:0007669"/>
    <property type="project" value="UniProtKB-KW"/>
</dbReference>
<evidence type="ECO:0000256" key="4">
    <source>
        <dbReference type="ARBA" id="ARBA00022771"/>
    </source>
</evidence>
<dbReference type="PANTHER" id="PTHR10032">
    <property type="entry name" value="ZINC FINGER PROTEIN WITH KRAB AND SCAN DOMAINS"/>
    <property type="match status" value="1"/>
</dbReference>
<feature type="compositionally biased region" description="Basic and acidic residues" evidence="7">
    <location>
        <begin position="65"/>
        <end position="76"/>
    </location>
</feature>
<dbReference type="PROSITE" id="PS50157">
    <property type="entry name" value="ZINC_FINGER_C2H2_2"/>
    <property type="match status" value="2"/>
</dbReference>
<reference evidence="8" key="1">
    <citation type="submission" date="2022-03" db="EMBL/GenBank/DDBJ databases">
        <authorList>
            <person name="Martin C."/>
        </authorList>
    </citation>
    <scope>NUCLEOTIDE SEQUENCE</scope>
</reference>
<keyword evidence="2" id="KW-0479">Metal-binding</keyword>
<dbReference type="EMBL" id="CAIIXF020000002">
    <property type="protein sequence ID" value="CAH1778370.1"/>
    <property type="molecule type" value="Genomic_DNA"/>
</dbReference>
<evidence type="ECO:0000313" key="8">
    <source>
        <dbReference type="EMBL" id="CAH1778370.1"/>
    </source>
</evidence>
<evidence type="ECO:0000256" key="2">
    <source>
        <dbReference type="ARBA" id="ARBA00022723"/>
    </source>
</evidence>
<dbReference type="SMART" id="SM00355">
    <property type="entry name" value="ZnF_C2H2"/>
    <property type="match status" value="2"/>
</dbReference>
<keyword evidence="9" id="KW-1185">Reference proteome</keyword>
<dbReference type="PANTHER" id="PTHR10032:SF271">
    <property type="entry name" value="RH12261P-RELATED"/>
    <property type="match status" value="1"/>
</dbReference>
<proteinExistence type="predicted"/>
<dbReference type="AlphaFoldDB" id="A0A8J1TKA7"/>
<feature type="region of interest" description="Disordered" evidence="7">
    <location>
        <begin position="135"/>
        <end position="155"/>
    </location>
</feature>
<accession>A0A8J1TKA7</accession>
<dbReference type="PROSITE" id="PS00028">
    <property type="entry name" value="ZINC_FINGER_C2H2_1"/>
    <property type="match status" value="2"/>
</dbReference>
<organism evidence="8 9">
    <name type="scientific">Owenia fusiformis</name>
    <name type="common">Polychaete worm</name>
    <dbReference type="NCBI Taxonomy" id="6347"/>
    <lineage>
        <taxon>Eukaryota</taxon>
        <taxon>Metazoa</taxon>
        <taxon>Spiralia</taxon>
        <taxon>Lophotrochozoa</taxon>
        <taxon>Annelida</taxon>
        <taxon>Polychaeta</taxon>
        <taxon>Sedentaria</taxon>
        <taxon>Canalipalpata</taxon>
        <taxon>Sabellida</taxon>
        <taxon>Oweniida</taxon>
        <taxon>Oweniidae</taxon>
        <taxon>Owenia</taxon>
    </lineage>
</organism>
<comment type="caution">
    <text evidence="8">The sequence shown here is derived from an EMBL/GenBank/DDBJ whole genome shotgun (WGS) entry which is preliminary data.</text>
</comment>
<sequence>YAFSQTYLKSFIILPGYILPQWMEPLGSLAELSSQSELQRINKTGGVFDPSRGSLDLQGAVPNPSREHTKSASQNTERKHTCTLCLKSFKKSHHLTYHLSSHSNERPNMCTYCNKGFKIKHHLKRHVKNKHADQLRLDSQFPQDNSHLLEKGAPE</sequence>
<dbReference type="Gene3D" id="3.30.160.60">
    <property type="entry name" value="Classic Zinc Finger"/>
    <property type="match status" value="2"/>
</dbReference>
<dbReference type="InterPro" id="IPR027756">
    <property type="entry name" value="Ovo-like"/>
</dbReference>
<evidence type="ECO:0000313" key="9">
    <source>
        <dbReference type="Proteomes" id="UP000749559"/>
    </source>
</evidence>
<evidence type="ECO:0000256" key="1">
    <source>
        <dbReference type="ARBA" id="ARBA00004123"/>
    </source>
</evidence>
<evidence type="ECO:0000256" key="3">
    <source>
        <dbReference type="ARBA" id="ARBA00022737"/>
    </source>
</evidence>
<evidence type="ECO:0000256" key="7">
    <source>
        <dbReference type="SAM" id="MobiDB-lite"/>
    </source>
</evidence>
<keyword evidence="4" id="KW-0863">Zinc-finger</keyword>
<dbReference type="SUPFAM" id="SSF57667">
    <property type="entry name" value="beta-beta-alpha zinc fingers"/>
    <property type="match status" value="1"/>
</dbReference>
<keyword evidence="6" id="KW-0539">Nucleus</keyword>
<evidence type="ECO:0000256" key="6">
    <source>
        <dbReference type="ARBA" id="ARBA00023242"/>
    </source>
</evidence>
<dbReference type="OrthoDB" id="3437960at2759"/>
<feature type="non-terminal residue" evidence="8">
    <location>
        <position position="1"/>
    </location>
</feature>
<dbReference type="Proteomes" id="UP000749559">
    <property type="component" value="Unassembled WGS sequence"/>
</dbReference>
<keyword evidence="3" id="KW-0677">Repeat</keyword>
<comment type="subcellular location">
    <subcellularLocation>
        <location evidence="1">Nucleus</location>
    </subcellularLocation>
</comment>
<name>A0A8J1TKA7_OWEFU</name>
<feature type="region of interest" description="Disordered" evidence="7">
    <location>
        <begin position="52"/>
        <end position="76"/>
    </location>
</feature>
<dbReference type="GO" id="GO:0000978">
    <property type="term" value="F:RNA polymerase II cis-regulatory region sequence-specific DNA binding"/>
    <property type="evidence" value="ECO:0007669"/>
    <property type="project" value="TreeGrafter"/>
</dbReference>
<protein>
    <submittedName>
        <fullName evidence="8">Uncharacterized protein</fullName>
    </submittedName>
</protein>
<keyword evidence="5" id="KW-0862">Zinc</keyword>
<dbReference type="GO" id="GO:0009913">
    <property type="term" value="P:epidermal cell differentiation"/>
    <property type="evidence" value="ECO:0007669"/>
    <property type="project" value="TreeGrafter"/>
</dbReference>
<dbReference type="GO" id="GO:0005634">
    <property type="term" value="C:nucleus"/>
    <property type="evidence" value="ECO:0007669"/>
    <property type="project" value="UniProtKB-SubCell"/>
</dbReference>
<gene>
    <name evidence="8" type="ORF">OFUS_LOCUS5298</name>
</gene>
<dbReference type="GO" id="GO:0000981">
    <property type="term" value="F:DNA-binding transcription factor activity, RNA polymerase II-specific"/>
    <property type="evidence" value="ECO:0007669"/>
    <property type="project" value="TreeGrafter"/>
</dbReference>